<organism evidence="3 4">
    <name type="scientific">Nonomuraea pusilla</name>
    <dbReference type="NCBI Taxonomy" id="46177"/>
    <lineage>
        <taxon>Bacteria</taxon>
        <taxon>Bacillati</taxon>
        <taxon>Actinomycetota</taxon>
        <taxon>Actinomycetes</taxon>
        <taxon>Streptosporangiales</taxon>
        <taxon>Streptosporangiaceae</taxon>
        <taxon>Nonomuraea</taxon>
    </lineage>
</organism>
<evidence type="ECO:0000313" key="4">
    <source>
        <dbReference type="Proteomes" id="UP000198953"/>
    </source>
</evidence>
<feature type="region of interest" description="Disordered" evidence="1">
    <location>
        <begin position="216"/>
        <end position="258"/>
    </location>
</feature>
<dbReference type="OrthoDB" id="9773549at2"/>
<evidence type="ECO:0000313" key="3">
    <source>
        <dbReference type="EMBL" id="SEN41164.1"/>
    </source>
</evidence>
<protein>
    <recommendedName>
        <fullName evidence="2">AB hydrolase-1 domain-containing protein</fullName>
    </recommendedName>
</protein>
<evidence type="ECO:0000259" key="2">
    <source>
        <dbReference type="Pfam" id="PF12697"/>
    </source>
</evidence>
<dbReference type="STRING" id="46177.SAMN05660976_07497"/>
<name>A0A1H8GBP2_9ACTN</name>
<dbReference type="InterPro" id="IPR029058">
    <property type="entry name" value="AB_hydrolase_fold"/>
</dbReference>
<feature type="domain" description="AB hydrolase-1" evidence="2">
    <location>
        <begin position="5"/>
        <end position="228"/>
    </location>
</feature>
<evidence type="ECO:0000256" key="1">
    <source>
        <dbReference type="SAM" id="MobiDB-lite"/>
    </source>
</evidence>
<keyword evidence="4" id="KW-1185">Reference proteome</keyword>
<dbReference type="EMBL" id="FOBF01000026">
    <property type="protein sequence ID" value="SEN41164.1"/>
    <property type="molecule type" value="Genomic_DNA"/>
</dbReference>
<dbReference type="RefSeq" id="WP_091105183.1">
    <property type="nucleotide sequence ID" value="NZ_FOBF01000026.1"/>
</dbReference>
<dbReference type="Gene3D" id="3.40.50.1820">
    <property type="entry name" value="alpha/beta hydrolase"/>
    <property type="match status" value="1"/>
</dbReference>
<dbReference type="SUPFAM" id="SSF53474">
    <property type="entry name" value="alpha/beta-Hydrolases"/>
    <property type="match status" value="1"/>
</dbReference>
<dbReference type="AlphaFoldDB" id="A0A1H8GBP2"/>
<feature type="region of interest" description="Disordered" evidence="1">
    <location>
        <begin position="62"/>
        <end position="99"/>
    </location>
</feature>
<dbReference type="InterPro" id="IPR000073">
    <property type="entry name" value="AB_hydrolase_1"/>
</dbReference>
<reference evidence="3 4" key="1">
    <citation type="submission" date="2016-10" db="EMBL/GenBank/DDBJ databases">
        <authorList>
            <person name="de Groot N.N."/>
        </authorList>
    </citation>
    <scope>NUCLEOTIDE SEQUENCE [LARGE SCALE GENOMIC DNA]</scope>
    <source>
        <strain evidence="3 4">DSM 43357</strain>
    </source>
</reference>
<dbReference type="Proteomes" id="UP000198953">
    <property type="component" value="Unassembled WGS sequence"/>
</dbReference>
<sequence length="258" mass="26392">MTAYVLVAGAWHGSWAWERVVPVLASGGVRTVTPDLSADPDAGLDDHVAEVVAALDTLNDALDDRPHGGASDGLHGTASDGTRGAAPGGQRGAASDRTHGAALDHQEGAAGGGSPDVVLVGHSYAGLVVRQAAALRPAAVRHVVLVDGWAGPDGAALFALAPDGFEAAVRRSAGGRPLIPPPPPGTFGVTDPRDAAWLRERLRPHPLRTFSDATTLTPAVDRIPGTAIQSSAAPRPTPSSGSRRRWDIAPSRSTARTT</sequence>
<feature type="compositionally biased region" description="Low complexity" evidence="1">
    <location>
        <begin position="230"/>
        <end position="241"/>
    </location>
</feature>
<accession>A0A1H8GBP2</accession>
<dbReference type="Pfam" id="PF12697">
    <property type="entry name" value="Abhydrolase_6"/>
    <property type="match status" value="1"/>
</dbReference>
<gene>
    <name evidence="3" type="ORF">SAMN05660976_07497</name>
</gene>
<proteinExistence type="predicted"/>
<dbReference type="GO" id="GO:0003824">
    <property type="term" value="F:catalytic activity"/>
    <property type="evidence" value="ECO:0007669"/>
    <property type="project" value="UniProtKB-ARBA"/>
</dbReference>